<accession>A0A318D8E7</accession>
<proteinExistence type="predicted"/>
<feature type="transmembrane region" description="Helical" evidence="1">
    <location>
        <begin position="45"/>
        <end position="64"/>
    </location>
</feature>
<keyword evidence="1" id="KW-0472">Membrane</keyword>
<feature type="transmembrane region" description="Helical" evidence="1">
    <location>
        <begin position="103"/>
        <end position="123"/>
    </location>
</feature>
<dbReference type="Pfam" id="PF20108">
    <property type="entry name" value="DUF6498"/>
    <property type="match status" value="1"/>
</dbReference>
<keyword evidence="1" id="KW-0812">Transmembrane</keyword>
<dbReference type="InterPro" id="IPR045466">
    <property type="entry name" value="DUF6498"/>
</dbReference>
<feature type="transmembrane region" description="Helical" evidence="1">
    <location>
        <begin position="12"/>
        <end position="33"/>
    </location>
</feature>
<evidence type="ECO:0000256" key="1">
    <source>
        <dbReference type="SAM" id="Phobius"/>
    </source>
</evidence>
<reference evidence="2 3" key="1">
    <citation type="submission" date="2018-05" db="EMBL/GenBank/DDBJ databases">
        <title>Kangiella spongicola genome sequence.</title>
        <authorList>
            <person name="Maclea K.S."/>
            <person name="Goen A.E."/>
            <person name="Kelley C."/>
            <person name="Underriner A."/>
            <person name="Silverwood T."/>
            <person name="Trachtenberg A.M."/>
        </authorList>
    </citation>
    <scope>NUCLEOTIDE SEQUENCE [LARGE SCALE GENOMIC DNA]</scope>
    <source>
        <strain evidence="2 3">ATCC BAA-2076</strain>
    </source>
</reference>
<comment type="caution">
    <text evidence="2">The sequence shown here is derived from an EMBL/GenBank/DDBJ whole genome shotgun (WGS) entry which is preliminary data.</text>
</comment>
<evidence type="ECO:0000313" key="2">
    <source>
        <dbReference type="EMBL" id="PXF63137.1"/>
    </source>
</evidence>
<organism evidence="2 3">
    <name type="scientific">Kangiella spongicola</name>
    <dbReference type="NCBI Taxonomy" id="796379"/>
    <lineage>
        <taxon>Bacteria</taxon>
        <taxon>Pseudomonadati</taxon>
        <taxon>Pseudomonadota</taxon>
        <taxon>Gammaproteobacteria</taxon>
        <taxon>Kangiellales</taxon>
        <taxon>Kangiellaceae</taxon>
        <taxon>Kangiella</taxon>
    </lineage>
</organism>
<keyword evidence="3" id="KW-1185">Reference proteome</keyword>
<feature type="transmembrane region" description="Helical" evidence="1">
    <location>
        <begin position="143"/>
        <end position="172"/>
    </location>
</feature>
<protein>
    <submittedName>
        <fullName evidence="2">Uncharacterized protein</fullName>
    </submittedName>
</protein>
<dbReference type="Proteomes" id="UP000247689">
    <property type="component" value="Unassembled WGS sequence"/>
</dbReference>
<name>A0A318D8E7_9GAMM</name>
<sequence length="188" mass="21245">MVPLLGVLLGYWNAFDIIFLYWFENIIIGLFAVARMTIRPDNAPLFVAGGLFAAGFFCLHYGFFTYGHGVFVTSFFEEQLLQNSESLNRGLTDIVSYMLSQRAVQLVIVAMFIAHLTDFVIAYKNKTIDTVSMEMTKPYKRIIVLHIAIILGGFFALKFGHTVSVAVVMIGLKAYFDLRPPNRIKTKL</sequence>
<keyword evidence="1" id="KW-1133">Transmembrane helix</keyword>
<evidence type="ECO:0000313" key="3">
    <source>
        <dbReference type="Proteomes" id="UP000247689"/>
    </source>
</evidence>
<dbReference type="AlphaFoldDB" id="A0A318D8E7"/>
<dbReference type="EMBL" id="QICH01000002">
    <property type="protein sequence ID" value="PXF63137.1"/>
    <property type="molecule type" value="Genomic_DNA"/>
</dbReference>
<gene>
    <name evidence="2" type="ORF">DL796_06735</name>
</gene>